<keyword evidence="4" id="KW-1185">Reference proteome</keyword>
<dbReference type="Proteomes" id="UP000298030">
    <property type="component" value="Unassembled WGS sequence"/>
</dbReference>
<dbReference type="InterPro" id="IPR057596">
    <property type="entry name" value="RDRP_core"/>
</dbReference>
<feature type="domain" description="RDRP core" evidence="2">
    <location>
        <begin position="421"/>
        <end position="1022"/>
    </location>
</feature>
<keyword evidence="1" id="KW-0548">Nucleotidyltransferase</keyword>
<dbReference type="GO" id="GO:0003968">
    <property type="term" value="F:RNA-directed RNA polymerase activity"/>
    <property type="evidence" value="ECO:0007669"/>
    <property type="project" value="UniProtKB-KW"/>
</dbReference>
<keyword evidence="1" id="KW-0808">Transferase</keyword>
<dbReference type="Pfam" id="PF05183">
    <property type="entry name" value="RdRP"/>
    <property type="match status" value="1"/>
</dbReference>
<dbReference type="GO" id="GO:0031380">
    <property type="term" value="C:nuclear RNA-directed RNA polymerase complex"/>
    <property type="evidence" value="ECO:0007669"/>
    <property type="project" value="TreeGrafter"/>
</dbReference>
<dbReference type="STRING" id="71717.A0A4Y7SVE0"/>
<evidence type="ECO:0000259" key="2">
    <source>
        <dbReference type="Pfam" id="PF05183"/>
    </source>
</evidence>
<accession>A0A4Y7SVE0</accession>
<organism evidence="3 4">
    <name type="scientific">Coprinellus micaceus</name>
    <name type="common">Glistening ink-cap mushroom</name>
    <name type="synonym">Coprinus micaceus</name>
    <dbReference type="NCBI Taxonomy" id="71717"/>
    <lineage>
        <taxon>Eukaryota</taxon>
        <taxon>Fungi</taxon>
        <taxon>Dikarya</taxon>
        <taxon>Basidiomycota</taxon>
        <taxon>Agaricomycotina</taxon>
        <taxon>Agaricomycetes</taxon>
        <taxon>Agaricomycetidae</taxon>
        <taxon>Agaricales</taxon>
        <taxon>Agaricineae</taxon>
        <taxon>Psathyrellaceae</taxon>
        <taxon>Coprinellus</taxon>
    </lineage>
</organism>
<dbReference type="GO" id="GO:0030422">
    <property type="term" value="P:siRNA processing"/>
    <property type="evidence" value="ECO:0007669"/>
    <property type="project" value="TreeGrafter"/>
</dbReference>
<name>A0A4Y7SVE0_COPMI</name>
<dbReference type="EC" id="2.7.7.48" evidence="1"/>
<dbReference type="GO" id="GO:0003723">
    <property type="term" value="F:RNA binding"/>
    <property type="evidence" value="ECO:0007669"/>
    <property type="project" value="UniProtKB-KW"/>
</dbReference>
<comment type="caution">
    <text evidence="3">The sequence shown here is derived from an EMBL/GenBank/DDBJ whole genome shotgun (WGS) entry which is preliminary data.</text>
</comment>
<gene>
    <name evidence="3" type="ORF">FA13DRAFT_1738633</name>
</gene>
<evidence type="ECO:0000313" key="3">
    <source>
        <dbReference type="EMBL" id="TEB25209.1"/>
    </source>
</evidence>
<keyword evidence="1" id="KW-0694">RNA-binding</keyword>
<dbReference type="AlphaFoldDB" id="A0A4Y7SVE0"/>
<dbReference type="EMBL" id="QPFP01000059">
    <property type="protein sequence ID" value="TEB25209.1"/>
    <property type="molecule type" value="Genomic_DNA"/>
</dbReference>
<dbReference type="PANTHER" id="PTHR23079">
    <property type="entry name" value="RNA-DEPENDENT RNA POLYMERASE"/>
    <property type="match status" value="1"/>
</dbReference>
<evidence type="ECO:0000256" key="1">
    <source>
        <dbReference type="RuleBase" id="RU363098"/>
    </source>
</evidence>
<protein>
    <recommendedName>
        <fullName evidence="1">RNA-dependent RNA polymerase</fullName>
        <ecNumber evidence="1">2.7.7.48</ecNumber>
    </recommendedName>
</protein>
<comment type="catalytic activity">
    <reaction evidence="1">
        <text>RNA(n) + a ribonucleoside 5'-triphosphate = RNA(n+1) + diphosphate</text>
        <dbReference type="Rhea" id="RHEA:21248"/>
        <dbReference type="Rhea" id="RHEA-COMP:14527"/>
        <dbReference type="Rhea" id="RHEA-COMP:17342"/>
        <dbReference type="ChEBI" id="CHEBI:33019"/>
        <dbReference type="ChEBI" id="CHEBI:61557"/>
        <dbReference type="ChEBI" id="CHEBI:140395"/>
        <dbReference type="EC" id="2.7.7.48"/>
    </reaction>
</comment>
<comment type="similarity">
    <text evidence="1">Belongs to the RdRP family.</text>
</comment>
<dbReference type="InterPro" id="IPR007855">
    <property type="entry name" value="RDRP"/>
</dbReference>
<reference evidence="3 4" key="1">
    <citation type="journal article" date="2019" name="Nat. Ecol. Evol.">
        <title>Megaphylogeny resolves global patterns of mushroom evolution.</title>
        <authorList>
            <person name="Varga T."/>
            <person name="Krizsan K."/>
            <person name="Foldi C."/>
            <person name="Dima B."/>
            <person name="Sanchez-Garcia M."/>
            <person name="Sanchez-Ramirez S."/>
            <person name="Szollosi G.J."/>
            <person name="Szarkandi J.G."/>
            <person name="Papp V."/>
            <person name="Albert L."/>
            <person name="Andreopoulos W."/>
            <person name="Angelini C."/>
            <person name="Antonin V."/>
            <person name="Barry K.W."/>
            <person name="Bougher N.L."/>
            <person name="Buchanan P."/>
            <person name="Buyck B."/>
            <person name="Bense V."/>
            <person name="Catcheside P."/>
            <person name="Chovatia M."/>
            <person name="Cooper J."/>
            <person name="Damon W."/>
            <person name="Desjardin D."/>
            <person name="Finy P."/>
            <person name="Geml J."/>
            <person name="Haridas S."/>
            <person name="Hughes K."/>
            <person name="Justo A."/>
            <person name="Karasinski D."/>
            <person name="Kautmanova I."/>
            <person name="Kiss B."/>
            <person name="Kocsube S."/>
            <person name="Kotiranta H."/>
            <person name="LaButti K.M."/>
            <person name="Lechner B.E."/>
            <person name="Liimatainen K."/>
            <person name="Lipzen A."/>
            <person name="Lukacs Z."/>
            <person name="Mihaltcheva S."/>
            <person name="Morgado L.N."/>
            <person name="Niskanen T."/>
            <person name="Noordeloos M.E."/>
            <person name="Ohm R.A."/>
            <person name="Ortiz-Santana B."/>
            <person name="Ovrebo C."/>
            <person name="Racz N."/>
            <person name="Riley R."/>
            <person name="Savchenko A."/>
            <person name="Shiryaev A."/>
            <person name="Soop K."/>
            <person name="Spirin V."/>
            <person name="Szebenyi C."/>
            <person name="Tomsovsky M."/>
            <person name="Tulloss R.E."/>
            <person name="Uehling J."/>
            <person name="Grigoriev I.V."/>
            <person name="Vagvolgyi C."/>
            <person name="Papp T."/>
            <person name="Martin F.M."/>
            <person name="Miettinen O."/>
            <person name="Hibbett D.S."/>
            <person name="Nagy L.G."/>
        </authorList>
    </citation>
    <scope>NUCLEOTIDE SEQUENCE [LARGE SCALE GENOMIC DNA]</scope>
    <source>
        <strain evidence="3 4">FP101781</strain>
    </source>
</reference>
<keyword evidence="1" id="KW-0696">RNA-directed RNA polymerase</keyword>
<proteinExistence type="inferred from homology"/>
<sequence>MEIFMKNVDWSATHTDVVLLIAGRLHRDDFMRGISDQPNFYVDLFRDANGTRHPRGLGTLTVPTRAVGERFLALYGGPGLYLKGKTIQFERSRSQSGSKFSKRVDYISHNPYVSPLDPLARELRGGGGVVALRSIQFCWECRDQVLSIESRASPEEACISFDGDNRRFRVQFLHEDYNYYVVIHFSQIESLTAHTYFRDPAIVFTLYEPPAYEMDLKPQSDNSGGSFFDSMSGTQDQGQGPLRRQLPFLPLLGNHERVVPYASLVVRLVCEGASGLAQFATLSKNAGFNHIRSDPWDVEHRELFSEEALEEYETLTSPSKLPWAVAFQVEAIFRKRSADTREMLDILPDIRRLVNDKGKRYVASMLRDFAPIVHALFREDEGEDAVRRCFERTASAYANQLRTQKLRPANGSLFEAYHVTVTPTTMRLEGPSPERSNRVIRAYGEKHHESFLRVTFAEENRLPLRFDREVDAEGYMEAHIRPIMFNGLTMMGRTFKFLAYSQSALKEHTVWFVKPFKVTSADGTEEWVRRRDIIASVGNFQNLLFDKRLILCPARYGARISQAFTATEESISINIEEIFIEDDIKATVASSTGVQEYNHTDGVGTMSREIAKEIGRAVKRQSPVRQVRIMGSKGMLSTDHTLRGRAVVLRPSMIKFEAPTARNIEIATAFDKPIPYFLNRPLIMILEGLGVPYMMFKKFQDKAVAGAEEAIHTLSKAAKLLQCHGLGTSYRLASVMNNLAKLRINSLDGDKFFDKAMEFAKNDVLRGIKHKARIPIPGAWTLVGVADVHKFLEPGEIFACVRPVGGKKIYLEGPVVISRSPVIHPGDVQIAYAIGMPPADSCFEMEQLDNSVVFSVLGDRPLPSCLGGGDLDGDIYNLIPLSEPELAGFEPKTFPPASYPATTRNELDRPSTMDDVAEFVMDYLVSDVLGLVATSWLIIADQATTPTLHGIFDPACMTLANLHSDAVDYQKSGRPVDRQKIPKWKRKDRPDWAAPETLDLDSKEGKAYYRSDRAIGKLCRAVDLPAESDPMRGATRIGSQQNQGSQNAADWSAFADDEVYSVIAKYVEGFLPDIDEDAEDRFWSEGENLLARYTSDLQGICVTNTLSSARNASLSEEEAMVGTIVFKTPKPGRRKEMTARLRESTDILVRGTRRVLEGGDEDDEENFLARSWYAWRVALNKGQEFGVQSFGWVALGAIFEAVRRIEEKNVAGRISMIAELARSYSTGY</sequence>
<dbReference type="OrthoDB" id="6513042at2759"/>
<dbReference type="PANTHER" id="PTHR23079:SF55">
    <property type="entry name" value="RNA-DIRECTED RNA POLYMERASE"/>
    <property type="match status" value="1"/>
</dbReference>
<evidence type="ECO:0000313" key="4">
    <source>
        <dbReference type="Proteomes" id="UP000298030"/>
    </source>
</evidence>